<gene>
    <name evidence="4" type="ORF">Tco_1056450</name>
</gene>
<sequence>MDLYHSRLTPDDLNDLIIKYKIPRDLHPRLPSEDFVMSELSDNSIGIFHQMFDFSRVWIPFSSFLLVLIKHYRVHFSQLGHLGLNKVITFKELCRSLQIEPTVTLFRVFQTLCKQGDWFSFAKHCAPSLVSIDNPRPAAGSFNMADVRRLSAHEEPHLDVRSTLQRLPFFCTPPAAADAVILDPTLEDLAVGIPSSKIVAKAEASQKQKASTSGATSSHVAKRTRSALAQSSGSTTRLSLFVGNDDDDACIEISLVTPLCSAVVIPSSRNQGGSFVAPAEGSNTRDTQGKGIMVDDAAAPSVGVSQPRPSFRPAPSFRDVSGDAIHMDFFPFSAGPYYATYPEDGVAGNFESLFDDQLTTKMSVLHCMMMSHGGELLARYHGLNQSHHEYVLSTDSRMKGYEEKVANLTGLELQVATLKKQVSRLNDKLTSSDASFAKSKAKGKERKKKIKSLTKSLDNMHVEVARLSTALNQATILEAERDEEILRLKATPPDLPLVAQTDYAFLNKISEHATEPLLVILQLEPEKLVRPANVPIPRDTRVSPPIAKESTMTPASKSLELSANVVPASSAIASEQNEEQVNAAVDGSDLKMVDGAAPSKSGSHVSSGRTDVVVALSVGGKGDVLIPSSVAVEEAVVNSSRV</sequence>
<dbReference type="Pfam" id="PF04195">
    <property type="entry name" value="Transposase_28"/>
    <property type="match status" value="1"/>
</dbReference>
<feature type="domain" description="Transposase (putative) gypsy type" evidence="3">
    <location>
        <begin position="59"/>
        <end position="113"/>
    </location>
</feature>
<keyword evidence="5" id="KW-1185">Reference proteome</keyword>
<feature type="region of interest" description="Disordered" evidence="2">
    <location>
        <begin position="204"/>
        <end position="229"/>
    </location>
</feature>
<comment type="caution">
    <text evidence="4">The sequence shown here is derived from an EMBL/GenBank/DDBJ whole genome shotgun (WGS) entry which is preliminary data.</text>
</comment>
<proteinExistence type="predicted"/>
<accession>A0ABQ5H2J5</accession>
<reference evidence="4" key="1">
    <citation type="journal article" date="2022" name="Int. J. Mol. Sci.">
        <title>Draft Genome of Tanacetum Coccineum: Genomic Comparison of Closely Related Tanacetum-Family Plants.</title>
        <authorList>
            <person name="Yamashiro T."/>
            <person name="Shiraishi A."/>
            <person name="Nakayama K."/>
            <person name="Satake H."/>
        </authorList>
    </citation>
    <scope>NUCLEOTIDE SEQUENCE</scope>
</reference>
<feature type="coiled-coil region" evidence="1">
    <location>
        <begin position="401"/>
        <end position="428"/>
    </location>
</feature>
<evidence type="ECO:0000256" key="1">
    <source>
        <dbReference type="SAM" id="Coils"/>
    </source>
</evidence>
<evidence type="ECO:0000313" key="5">
    <source>
        <dbReference type="Proteomes" id="UP001151760"/>
    </source>
</evidence>
<evidence type="ECO:0000259" key="3">
    <source>
        <dbReference type="Pfam" id="PF04195"/>
    </source>
</evidence>
<evidence type="ECO:0000256" key="2">
    <source>
        <dbReference type="SAM" id="MobiDB-lite"/>
    </source>
</evidence>
<protein>
    <recommendedName>
        <fullName evidence="3">Transposase (putative) gypsy type domain-containing protein</fullName>
    </recommendedName>
</protein>
<reference evidence="4" key="2">
    <citation type="submission" date="2022-01" db="EMBL/GenBank/DDBJ databases">
        <authorList>
            <person name="Yamashiro T."/>
            <person name="Shiraishi A."/>
            <person name="Satake H."/>
            <person name="Nakayama K."/>
        </authorList>
    </citation>
    <scope>NUCLEOTIDE SEQUENCE</scope>
</reference>
<organism evidence="4 5">
    <name type="scientific">Tanacetum coccineum</name>
    <dbReference type="NCBI Taxonomy" id="301880"/>
    <lineage>
        <taxon>Eukaryota</taxon>
        <taxon>Viridiplantae</taxon>
        <taxon>Streptophyta</taxon>
        <taxon>Embryophyta</taxon>
        <taxon>Tracheophyta</taxon>
        <taxon>Spermatophyta</taxon>
        <taxon>Magnoliopsida</taxon>
        <taxon>eudicotyledons</taxon>
        <taxon>Gunneridae</taxon>
        <taxon>Pentapetalae</taxon>
        <taxon>asterids</taxon>
        <taxon>campanulids</taxon>
        <taxon>Asterales</taxon>
        <taxon>Asteraceae</taxon>
        <taxon>Asteroideae</taxon>
        <taxon>Anthemideae</taxon>
        <taxon>Anthemidinae</taxon>
        <taxon>Tanacetum</taxon>
    </lineage>
</organism>
<dbReference type="EMBL" id="BQNB010019138">
    <property type="protein sequence ID" value="GJT82108.1"/>
    <property type="molecule type" value="Genomic_DNA"/>
</dbReference>
<keyword evidence="1" id="KW-0175">Coiled coil</keyword>
<dbReference type="InterPro" id="IPR007321">
    <property type="entry name" value="Transposase_28"/>
</dbReference>
<name>A0ABQ5H2J5_9ASTR</name>
<evidence type="ECO:0000313" key="4">
    <source>
        <dbReference type="EMBL" id="GJT82108.1"/>
    </source>
</evidence>
<dbReference type="Proteomes" id="UP001151760">
    <property type="component" value="Unassembled WGS sequence"/>
</dbReference>